<feature type="region of interest" description="Disordered" evidence="1">
    <location>
        <begin position="130"/>
        <end position="151"/>
    </location>
</feature>
<sequence>MSQPLAVKILHGKIARRFAVPADITWQNLAAQVHERFALPGAAADVRLAYVDEDGDRIVFDSDAELHDALHQVSSNNKTAARFWIVPADDFAFNEMADISTTVTVNGDAAEDKIVSADGSGWVLADADTPQEAASARPAEPSTEGSNSAAVEDATVTAGTVEVASAVPVHIVPAATKAAAEPLLEEASYTASTNQIDNEEESDSDSDDSEEIEADPPRAADSAGATGVPSDAVTADTEDCASGADTKENQDENQEESLEQLLGSFFDDLLNTVFVPETAEDKREAERAGETASSNSADGANANGDDPLRFVFGIASALPGIIQDATARFTPHGPGRQWPPHGSWRPNGHCPYRAHGPGPWAHHRRACNPHANFPCFNGMPPHHAAFQHPWAEQAAAATPCASAGGAETHCKRQRPHCHNATKAGVGEESSRHPHPHPHPHHHRHPHHPHHPHHHHRGFQHGASPCRMAAAHDPFQAAETGWSANTTTAEAGWRAFVTELLAQLKSMGFSDEAQNHRLLERYDGSLVQVIDALTRGKDIQDPADEDHVAA</sequence>
<dbReference type="SUPFAM" id="SSF46934">
    <property type="entry name" value="UBA-like"/>
    <property type="match status" value="1"/>
</dbReference>
<dbReference type="InterPro" id="IPR000270">
    <property type="entry name" value="PB1_dom"/>
</dbReference>
<feature type="domain" description="PB1" evidence="2">
    <location>
        <begin position="4"/>
        <end position="88"/>
    </location>
</feature>
<proteinExistence type="predicted"/>
<dbReference type="PROSITE" id="PS51745">
    <property type="entry name" value="PB1"/>
    <property type="match status" value="1"/>
</dbReference>
<dbReference type="EMBL" id="KZ992504">
    <property type="protein sequence ID" value="RKP09573.1"/>
    <property type="molecule type" value="Genomic_DNA"/>
</dbReference>
<evidence type="ECO:0000256" key="1">
    <source>
        <dbReference type="SAM" id="MobiDB-lite"/>
    </source>
</evidence>
<reference evidence="4" key="1">
    <citation type="journal article" date="2018" name="Nat. Microbiol.">
        <title>Leveraging single-cell genomics to expand the fungal tree of life.</title>
        <authorList>
            <person name="Ahrendt S.R."/>
            <person name="Quandt C.A."/>
            <person name="Ciobanu D."/>
            <person name="Clum A."/>
            <person name="Salamov A."/>
            <person name="Andreopoulos B."/>
            <person name="Cheng J.F."/>
            <person name="Woyke T."/>
            <person name="Pelin A."/>
            <person name="Henrissat B."/>
            <person name="Reynolds N.K."/>
            <person name="Benny G.L."/>
            <person name="Smith M.E."/>
            <person name="James T.Y."/>
            <person name="Grigoriev I.V."/>
        </authorList>
    </citation>
    <scope>NUCLEOTIDE SEQUENCE [LARGE SCALE GENOMIC DNA]</scope>
    <source>
        <strain evidence="4">RSA 1356</strain>
    </source>
</reference>
<accession>A0A4P9XTR9</accession>
<dbReference type="InterPro" id="IPR053793">
    <property type="entry name" value="PB1-like"/>
</dbReference>
<feature type="compositionally biased region" description="Basic residues" evidence="1">
    <location>
        <begin position="432"/>
        <end position="458"/>
    </location>
</feature>
<evidence type="ECO:0000259" key="2">
    <source>
        <dbReference type="PROSITE" id="PS51745"/>
    </source>
</evidence>
<feature type="compositionally biased region" description="Low complexity" evidence="1">
    <location>
        <begin position="292"/>
        <end position="302"/>
    </location>
</feature>
<dbReference type="Gene3D" id="1.10.8.10">
    <property type="entry name" value="DNA helicase RuvA subunit, C-terminal domain"/>
    <property type="match status" value="1"/>
</dbReference>
<feature type="compositionally biased region" description="Acidic residues" evidence="1">
    <location>
        <begin position="197"/>
        <end position="214"/>
    </location>
</feature>
<dbReference type="AlphaFoldDB" id="A0A4P9XTR9"/>
<dbReference type="InterPro" id="IPR009060">
    <property type="entry name" value="UBA-like_sf"/>
</dbReference>
<evidence type="ECO:0000313" key="3">
    <source>
        <dbReference type="EMBL" id="RKP09573.1"/>
    </source>
</evidence>
<keyword evidence="4" id="KW-1185">Reference proteome</keyword>
<protein>
    <recommendedName>
        <fullName evidence="2">PB1 domain-containing protein</fullName>
    </recommendedName>
</protein>
<dbReference type="PANTHER" id="PTHR20930">
    <property type="entry name" value="OVARIAN CARCINOMA ANTIGEN CA125-RELATED"/>
    <property type="match status" value="1"/>
</dbReference>
<dbReference type="Proteomes" id="UP000271241">
    <property type="component" value="Unassembled WGS sequence"/>
</dbReference>
<dbReference type="Gene3D" id="3.10.20.90">
    <property type="entry name" value="Phosphatidylinositol 3-kinase Catalytic Subunit, Chain A, domain 1"/>
    <property type="match status" value="1"/>
</dbReference>
<feature type="region of interest" description="Disordered" evidence="1">
    <location>
        <begin position="415"/>
        <end position="461"/>
    </location>
</feature>
<dbReference type="SMART" id="SM00666">
    <property type="entry name" value="PB1"/>
    <property type="match status" value="1"/>
</dbReference>
<feature type="region of interest" description="Disordered" evidence="1">
    <location>
        <begin position="279"/>
        <end position="302"/>
    </location>
</feature>
<dbReference type="CDD" id="cd05992">
    <property type="entry name" value="PB1"/>
    <property type="match status" value="1"/>
</dbReference>
<feature type="region of interest" description="Disordered" evidence="1">
    <location>
        <begin position="188"/>
        <end position="256"/>
    </location>
</feature>
<evidence type="ECO:0000313" key="4">
    <source>
        <dbReference type="Proteomes" id="UP000271241"/>
    </source>
</evidence>
<gene>
    <name evidence="3" type="ORF">THASP1DRAFT_22611</name>
</gene>
<dbReference type="SUPFAM" id="SSF54277">
    <property type="entry name" value="CAD &amp; PB1 domains"/>
    <property type="match status" value="1"/>
</dbReference>
<dbReference type="Pfam" id="PF00564">
    <property type="entry name" value="PB1"/>
    <property type="match status" value="1"/>
</dbReference>
<organism evidence="3 4">
    <name type="scientific">Thamnocephalis sphaerospora</name>
    <dbReference type="NCBI Taxonomy" id="78915"/>
    <lineage>
        <taxon>Eukaryota</taxon>
        <taxon>Fungi</taxon>
        <taxon>Fungi incertae sedis</taxon>
        <taxon>Zoopagomycota</taxon>
        <taxon>Zoopagomycotina</taxon>
        <taxon>Zoopagomycetes</taxon>
        <taxon>Zoopagales</taxon>
        <taxon>Sigmoideomycetaceae</taxon>
        <taxon>Thamnocephalis</taxon>
    </lineage>
</organism>
<dbReference type="PANTHER" id="PTHR20930:SF0">
    <property type="entry name" value="PROTEIN ILRUN"/>
    <property type="match status" value="1"/>
</dbReference>
<name>A0A4P9XTR9_9FUNG</name>
<feature type="compositionally biased region" description="Basic and acidic residues" evidence="1">
    <location>
        <begin position="279"/>
        <end position="289"/>
    </location>
</feature>